<keyword evidence="2" id="KW-0812">Transmembrane</keyword>
<dbReference type="EMBL" id="AP027080">
    <property type="protein sequence ID" value="BDU71785.1"/>
    <property type="molecule type" value="Genomic_DNA"/>
</dbReference>
<dbReference type="InterPro" id="IPR036291">
    <property type="entry name" value="NAD(P)-bd_dom_sf"/>
</dbReference>
<gene>
    <name evidence="4" type="ORF">METEAL_09590</name>
</gene>
<organism evidence="4 5">
    <name type="scientific">Mesoterricola silvestris</name>
    <dbReference type="NCBI Taxonomy" id="2927979"/>
    <lineage>
        <taxon>Bacteria</taxon>
        <taxon>Pseudomonadati</taxon>
        <taxon>Acidobacteriota</taxon>
        <taxon>Holophagae</taxon>
        <taxon>Holophagales</taxon>
        <taxon>Holophagaceae</taxon>
        <taxon>Mesoterricola</taxon>
    </lineage>
</organism>
<dbReference type="RefSeq" id="WP_316414688.1">
    <property type="nucleotide sequence ID" value="NZ_AP027080.1"/>
</dbReference>
<feature type="transmembrane region" description="Helical" evidence="2">
    <location>
        <begin position="31"/>
        <end position="53"/>
    </location>
</feature>
<protein>
    <recommendedName>
        <fullName evidence="3">Ketoreductase domain-containing protein</fullName>
    </recommendedName>
</protein>
<dbReference type="Pfam" id="PF02719">
    <property type="entry name" value="Polysacc_synt_2"/>
    <property type="match status" value="1"/>
</dbReference>
<dbReference type="AlphaFoldDB" id="A0AA48GLQ4"/>
<proteinExistence type="inferred from homology"/>
<keyword evidence="2" id="KW-0472">Membrane</keyword>
<name>A0AA48GLQ4_9BACT</name>
<dbReference type="KEGG" id="msil:METEAL_09590"/>
<dbReference type="Gene3D" id="3.40.50.720">
    <property type="entry name" value="NAD(P)-binding Rossmann-like Domain"/>
    <property type="match status" value="2"/>
</dbReference>
<sequence length="671" mass="73215">MVESNDPPQADEGQARNPFLKGPLVRKIVKIALDTLVACVGFVAASSVLLQGLNVGRGMVAFVLIAMFINLGLRFHTQHYRAMDIHDARWLVLGTATLAGTTMTLCLIRGGWTDNVRPDVVLGASLITGLLWVVVRMAALAIHQRRHARPAIVAGGTLAERTLIIGAGRAGVLLCQELREHPRLRCNVLGFIDDDLEKQGLRILGIPVLGPTALLPLIIREQSATQVILGMAGVRGARLRELSKVIMAEGIKLKTVPGIMDLVGDRPWKPEVRDIAIEDLLRRDPITLDTEAIRKALDNEAVLITGAGGSIGSELARRVAEIHPGRLVLLGRGENSLWEVQRQLVNLYPNQEVEIALCDIRNPARLHQVFQKWRPKVVLHAAAHKHVPFLEANPEEAIENNIFGTRNVIEAAKACGTRIFVNVSTDKAVNPVNMLGASKAVGELLVARAAVEVPASKFVSVRFGNVLGSRGSVIPLFRDQIRGGGPVTITHPDMVRYFMTIPEAAQLVLQAGILGDSGKVFALDMGEPVHIVNLAEEMVRLSGFSPGVDVDIRFTGVRPGEKLVEELFSEGRVSRTTVHPKVFEAKEYPVDPATLEEGLAILREIQDGRGEEGYPRMLRCFMKLLPTFQPSPHGLGRYLDAEADPDNPKVEPLTAPVDFRPPESLGLRAYI</sequence>
<dbReference type="SMART" id="SM00822">
    <property type="entry name" value="PKS_KR"/>
    <property type="match status" value="1"/>
</dbReference>
<evidence type="ECO:0000313" key="5">
    <source>
        <dbReference type="Proteomes" id="UP001238179"/>
    </source>
</evidence>
<evidence type="ECO:0000256" key="1">
    <source>
        <dbReference type="ARBA" id="ARBA00007430"/>
    </source>
</evidence>
<dbReference type="InterPro" id="IPR051203">
    <property type="entry name" value="Polysaccharide_Synthase-Rel"/>
</dbReference>
<feature type="transmembrane region" description="Helical" evidence="2">
    <location>
        <begin position="88"/>
        <end position="108"/>
    </location>
</feature>
<dbReference type="Pfam" id="PF13727">
    <property type="entry name" value="CoA_binding_3"/>
    <property type="match status" value="1"/>
</dbReference>
<feature type="domain" description="Ketoreductase" evidence="3">
    <location>
        <begin position="300"/>
        <end position="457"/>
    </location>
</feature>
<dbReference type="CDD" id="cd05237">
    <property type="entry name" value="UDP_invert_4-6DH_SDR_e"/>
    <property type="match status" value="1"/>
</dbReference>
<keyword evidence="2" id="KW-1133">Transmembrane helix</keyword>
<dbReference type="InterPro" id="IPR057326">
    <property type="entry name" value="KR_dom"/>
</dbReference>
<evidence type="ECO:0000259" key="3">
    <source>
        <dbReference type="SMART" id="SM00822"/>
    </source>
</evidence>
<evidence type="ECO:0000313" key="4">
    <source>
        <dbReference type="EMBL" id="BDU71785.1"/>
    </source>
</evidence>
<reference evidence="5" key="1">
    <citation type="journal article" date="2023" name="Int. J. Syst. Evol. Microbiol.">
        <title>Mesoterricola silvestris gen. nov., sp. nov., Mesoterricola sediminis sp. nov., Geothrix oryzae sp. nov., Geothrix edaphica sp. nov., Geothrix rubra sp. nov., and Geothrix limicola sp. nov., six novel members of Acidobacteriota isolated from soils.</title>
        <authorList>
            <person name="Itoh H."/>
            <person name="Sugisawa Y."/>
            <person name="Mise K."/>
            <person name="Xu Z."/>
            <person name="Kuniyasu M."/>
            <person name="Ushijima N."/>
            <person name="Kawano K."/>
            <person name="Kobayashi E."/>
            <person name="Shiratori Y."/>
            <person name="Masuda Y."/>
            <person name="Senoo K."/>
        </authorList>
    </citation>
    <scope>NUCLEOTIDE SEQUENCE [LARGE SCALE GENOMIC DNA]</scope>
    <source>
        <strain evidence="5">W79</strain>
    </source>
</reference>
<dbReference type="PANTHER" id="PTHR43318:SF1">
    <property type="entry name" value="POLYSACCHARIDE BIOSYNTHESIS PROTEIN EPSC-RELATED"/>
    <property type="match status" value="1"/>
</dbReference>
<feature type="transmembrane region" description="Helical" evidence="2">
    <location>
        <begin position="120"/>
        <end position="142"/>
    </location>
</feature>
<dbReference type="PANTHER" id="PTHR43318">
    <property type="entry name" value="UDP-N-ACETYLGLUCOSAMINE 4,6-DEHYDRATASE"/>
    <property type="match status" value="1"/>
</dbReference>
<dbReference type="Proteomes" id="UP001238179">
    <property type="component" value="Chromosome"/>
</dbReference>
<dbReference type="SUPFAM" id="SSF51735">
    <property type="entry name" value="NAD(P)-binding Rossmann-fold domains"/>
    <property type="match status" value="2"/>
</dbReference>
<comment type="similarity">
    <text evidence="1">Belongs to the polysaccharide synthase family.</text>
</comment>
<evidence type="ECO:0000256" key="2">
    <source>
        <dbReference type="SAM" id="Phobius"/>
    </source>
</evidence>
<keyword evidence="5" id="KW-1185">Reference proteome</keyword>
<accession>A0AA48GLQ4</accession>
<dbReference type="InterPro" id="IPR003869">
    <property type="entry name" value="Polysac_CapD-like"/>
</dbReference>
<feature type="transmembrane region" description="Helical" evidence="2">
    <location>
        <begin position="59"/>
        <end position="76"/>
    </location>
</feature>